<dbReference type="Gene3D" id="1.25.10.20">
    <property type="entry name" value="Vitellinogen, superhelical"/>
    <property type="match status" value="1"/>
</dbReference>
<feature type="non-terminal residue" evidence="1">
    <location>
        <position position="1"/>
    </location>
</feature>
<protein>
    <submittedName>
        <fullName evidence="1">Uncharacterized protein</fullName>
    </submittedName>
</protein>
<reference evidence="1" key="1">
    <citation type="submission" date="2022-11" db="EMBL/GenBank/DDBJ databases">
        <title>Centuries of genome instability and evolution in soft-shell clam transmissible cancer (bioRxiv).</title>
        <authorList>
            <person name="Hart S.F.M."/>
            <person name="Yonemitsu M.A."/>
            <person name="Giersch R.M."/>
            <person name="Beal B.F."/>
            <person name="Arriagada G."/>
            <person name="Davis B.W."/>
            <person name="Ostrander E.A."/>
            <person name="Goff S.P."/>
            <person name="Metzger M.J."/>
        </authorList>
    </citation>
    <scope>NUCLEOTIDE SEQUENCE</scope>
    <source>
        <strain evidence="1">MELC-2E11</strain>
        <tissue evidence="1">Siphon/mantle</tissue>
    </source>
</reference>
<sequence>RPPVKKPLREVEKDMQHYLQCIHAIENKYDRNRTECVHQLRTLVRSLERHDFLQLGRDALSKECPENDTICADERNLFIDLIAQTNSADAQLLVLELVFLKPNVSEDDLRRCLFHAIAIQSPVQELVQHVEALCFEDGTMMPGDTPTLTKTRKRACLSLGAMVKSMHNSNMSESDRIVERIENWLDHHNE</sequence>
<name>A0ABY7DLH2_MYAAR</name>
<proteinExistence type="predicted"/>
<feature type="non-terminal residue" evidence="1">
    <location>
        <position position="190"/>
    </location>
</feature>
<dbReference type="EMBL" id="CP111014">
    <property type="protein sequence ID" value="WAQ98199.1"/>
    <property type="molecule type" value="Genomic_DNA"/>
</dbReference>
<organism evidence="1 2">
    <name type="scientific">Mya arenaria</name>
    <name type="common">Soft-shell clam</name>
    <dbReference type="NCBI Taxonomy" id="6604"/>
    <lineage>
        <taxon>Eukaryota</taxon>
        <taxon>Metazoa</taxon>
        <taxon>Spiralia</taxon>
        <taxon>Lophotrochozoa</taxon>
        <taxon>Mollusca</taxon>
        <taxon>Bivalvia</taxon>
        <taxon>Autobranchia</taxon>
        <taxon>Heteroconchia</taxon>
        <taxon>Euheterodonta</taxon>
        <taxon>Imparidentia</taxon>
        <taxon>Neoheterodontei</taxon>
        <taxon>Myida</taxon>
        <taxon>Myoidea</taxon>
        <taxon>Myidae</taxon>
        <taxon>Mya</taxon>
    </lineage>
</organism>
<gene>
    <name evidence="1" type="ORF">MAR_022572</name>
</gene>
<dbReference type="Proteomes" id="UP001164746">
    <property type="component" value="Chromosome 3"/>
</dbReference>
<dbReference type="InterPro" id="IPR011030">
    <property type="entry name" value="Lipovitellin_superhlx_dom"/>
</dbReference>
<keyword evidence="2" id="KW-1185">Reference proteome</keyword>
<accession>A0ABY7DLH2</accession>
<evidence type="ECO:0000313" key="2">
    <source>
        <dbReference type="Proteomes" id="UP001164746"/>
    </source>
</evidence>
<evidence type="ECO:0000313" key="1">
    <source>
        <dbReference type="EMBL" id="WAQ98199.1"/>
    </source>
</evidence>